<gene>
    <name evidence="7" type="ORF">K2U94_19210</name>
</gene>
<keyword evidence="2 5" id="KW-0812">Transmembrane</keyword>
<dbReference type="InterPro" id="IPR001902">
    <property type="entry name" value="SLC26A/SulP_fam"/>
</dbReference>
<feature type="transmembrane region" description="Helical" evidence="5">
    <location>
        <begin position="129"/>
        <end position="148"/>
    </location>
</feature>
<dbReference type="Pfam" id="PF01740">
    <property type="entry name" value="STAS"/>
    <property type="match status" value="1"/>
</dbReference>
<feature type="transmembrane region" description="Helical" evidence="5">
    <location>
        <begin position="101"/>
        <end position="122"/>
    </location>
</feature>
<evidence type="ECO:0000256" key="5">
    <source>
        <dbReference type="SAM" id="Phobius"/>
    </source>
</evidence>
<comment type="caution">
    <text evidence="7">The sequence shown here is derived from an EMBL/GenBank/DDBJ whole genome shotgun (WGS) entry which is preliminary data.</text>
</comment>
<feature type="transmembrane region" description="Helical" evidence="5">
    <location>
        <begin position="353"/>
        <end position="371"/>
    </location>
</feature>
<feature type="transmembrane region" description="Helical" evidence="5">
    <location>
        <begin position="49"/>
        <end position="70"/>
    </location>
</feature>
<evidence type="ECO:0000256" key="1">
    <source>
        <dbReference type="ARBA" id="ARBA00004141"/>
    </source>
</evidence>
<name>A0ABS9ZDG0_9HYPH</name>
<evidence type="ECO:0000313" key="7">
    <source>
        <dbReference type="EMBL" id="MCI4684871.1"/>
    </source>
</evidence>
<feature type="domain" description="STAS" evidence="6">
    <location>
        <begin position="439"/>
        <end position="559"/>
    </location>
</feature>
<feature type="transmembrane region" description="Helical" evidence="5">
    <location>
        <begin position="328"/>
        <end position="347"/>
    </location>
</feature>
<proteinExistence type="predicted"/>
<evidence type="ECO:0000313" key="8">
    <source>
        <dbReference type="Proteomes" id="UP001139104"/>
    </source>
</evidence>
<dbReference type="PROSITE" id="PS50801">
    <property type="entry name" value="STAS"/>
    <property type="match status" value="1"/>
</dbReference>
<keyword evidence="3 5" id="KW-1133">Transmembrane helix</keyword>
<evidence type="ECO:0000259" key="6">
    <source>
        <dbReference type="PROSITE" id="PS50801"/>
    </source>
</evidence>
<dbReference type="CDD" id="cd07042">
    <property type="entry name" value="STAS_SulP_like_sulfate_transporter"/>
    <property type="match status" value="1"/>
</dbReference>
<dbReference type="InterPro" id="IPR002645">
    <property type="entry name" value="STAS_dom"/>
</dbReference>
<evidence type="ECO:0000256" key="4">
    <source>
        <dbReference type="ARBA" id="ARBA00023136"/>
    </source>
</evidence>
<sequence>MAEDKKRNWPLFHSLQGGAASWRADLLAGLTLAAVAAPEQMATARLGSFSPHIGFYVFIAGSLAFAFFGANRYLSSGADSTITPIFAASLAGMAPAGGPEYVTLAALLSLMVGLFLAGAGLFRAGWVANLFSIPVLTGFLAGIAVHIVLSQTPSFLGIAAGSGGSLQRIADIAGHIGETRPVALTTGALCLAAILMIERIGARLPGPLITLVGATAAVMALGLEGQGLPTIGAFDVAPPRPAAPIAGLEDFTRVLGLAAIVAVIVMAQSAATSRSFPGMPGEPAEIDRDFLGLGAGSILSGLFGGFAVNASPPRTAIVAESGGETQIAGLAACVAIALVAAFGEPFLRHTPEAALAAILFYIASHIFRLGVMRDIAARSRPEFFLLLATLFAVVLIPVQTGVALAIILSLIHGVWTMTQTDLRVFERLPGKTVWWPEDEDVAGERLEGVKVVGFQAPLSFLNAERFQRQLTEVAEAPGLKLLVLEASAIDVIDYTAARSLLDAIRLCRHKGVDFAVARLESLRAQAAFARYGLFDALGGAPSNEGSLIFHTVDEATGRLAPGAAVARAGTGFPE</sequence>
<feature type="transmembrane region" description="Helical" evidence="5">
    <location>
        <begin position="383"/>
        <end position="415"/>
    </location>
</feature>
<dbReference type="RefSeq" id="WP_243068748.1">
    <property type="nucleotide sequence ID" value="NZ_JAIVFK010000022.1"/>
</dbReference>
<dbReference type="Pfam" id="PF00916">
    <property type="entry name" value="Sulfate_transp"/>
    <property type="match status" value="1"/>
</dbReference>
<accession>A0ABS9ZDG0</accession>
<dbReference type="SUPFAM" id="SSF52091">
    <property type="entry name" value="SpoIIaa-like"/>
    <property type="match status" value="1"/>
</dbReference>
<keyword evidence="4 5" id="KW-0472">Membrane</keyword>
<dbReference type="Gene3D" id="3.30.750.24">
    <property type="entry name" value="STAS domain"/>
    <property type="match status" value="1"/>
</dbReference>
<feature type="transmembrane region" description="Helical" evidence="5">
    <location>
        <begin position="208"/>
        <end position="231"/>
    </location>
</feature>
<dbReference type="InterPro" id="IPR011547">
    <property type="entry name" value="SLC26A/SulP_dom"/>
</dbReference>
<protein>
    <submittedName>
        <fullName evidence="7">SulP family inorganic anion transporter</fullName>
    </submittedName>
</protein>
<dbReference type="InterPro" id="IPR036513">
    <property type="entry name" value="STAS_dom_sf"/>
</dbReference>
<evidence type="ECO:0000256" key="2">
    <source>
        <dbReference type="ARBA" id="ARBA00022692"/>
    </source>
</evidence>
<feature type="transmembrane region" description="Helical" evidence="5">
    <location>
        <begin position="251"/>
        <end position="270"/>
    </location>
</feature>
<keyword evidence="8" id="KW-1185">Reference proteome</keyword>
<feature type="transmembrane region" description="Helical" evidence="5">
    <location>
        <begin position="290"/>
        <end position="308"/>
    </location>
</feature>
<organism evidence="7 8">
    <name type="scientific">Candidatus Rhodoblastus alkanivorans</name>
    <dbReference type="NCBI Taxonomy" id="2954117"/>
    <lineage>
        <taxon>Bacteria</taxon>
        <taxon>Pseudomonadati</taxon>
        <taxon>Pseudomonadota</taxon>
        <taxon>Alphaproteobacteria</taxon>
        <taxon>Hyphomicrobiales</taxon>
        <taxon>Rhodoblastaceae</taxon>
        <taxon>Rhodoblastus</taxon>
    </lineage>
</organism>
<comment type="subcellular location">
    <subcellularLocation>
        <location evidence="1">Membrane</location>
        <topology evidence="1">Multi-pass membrane protein</topology>
    </subcellularLocation>
</comment>
<dbReference type="Proteomes" id="UP001139104">
    <property type="component" value="Unassembled WGS sequence"/>
</dbReference>
<dbReference type="PANTHER" id="PTHR11814">
    <property type="entry name" value="SULFATE TRANSPORTER"/>
    <property type="match status" value="1"/>
</dbReference>
<dbReference type="EMBL" id="JAIVFP010000001">
    <property type="protein sequence ID" value="MCI4684871.1"/>
    <property type="molecule type" value="Genomic_DNA"/>
</dbReference>
<reference evidence="7" key="1">
    <citation type="journal article" date="2022" name="ISME J.">
        <title>Identification of active gaseous-alkane degraders at natural gas seeps.</title>
        <authorList>
            <person name="Farhan Ul Haque M."/>
            <person name="Hernandez M."/>
            <person name="Crombie A.T."/>
            <person name="Murrell J.C."/>
        </authorList>
    </citation>
    <scope>NUCLEOTIDE SEQUENCE</scope>
    <source>
        <strain evidence="7">PC2</strain>
    </source>
</reference>
<evidence type="ECO:0000256" key="3">
    <source>
        <dbReference type="ARBA" id="ARBA00022989"/>
    </source>
</evidence>